<accession>A0ABX5SXD6</accession>
<proteinExistence type="predicted"/>
<sequence>MRRARMLVAGVVLAAMLSGCAGIPGFPVPRPDATAVGEITCTEAFSDPGPTVVAGAVPDGFDPVAVYRCDPYATDEDHAGTWSGSRLERFDGDLGPLLAALAEPDGARWFGACTAIGYAGPEFWLADAQSHYVRVAYPADGCGQPQPGAVAAVDAAIERLRLTEETFTPAVLVESRAADAAGCATQAGMLVLADGAGLDVSAPAPEPEEVATIPWEPAPLPAAAEIDALLVCRYETGTAVQGAFTGAGTLGADDARAAVASAAAAAGAPATDAPACRSTATRLAVAHPLIAGQPASASFTVELDGCRRLVDPSLRAVPAPPELATLLQAG</sequence>
<evidence type="ECO:0000313" key="3">
    <source>
        <dbReference type="Proteomes" id="UP000295748"/>
    </source>
</evidence>
<keyword evidence="3" id="KW-1185">Reference proteome</keyword>
<dbReference type="Proteomes" id="UP000295748">
    <property type="component" value="Chromosome"/>
</dbReference>
<dbReference type="EMBL" id="CP038266">
    <property type="protein sequence ID" value="QBR89758.1"/>
    <property type="molecule type" value="Genomic_DNA"/>
</dbReference>
<name>A0ABX5SXD6_9MICO</name>
<evidence type="ECO:0008006" key="4">
    <source>
        <dbReference type="Google" id="ProtNLM"/>
    </source>
</evidence>
<feature type="signal peptide" evidence="1">
    <location>
        <begin position="1"/>
        <end position="21"/>
    </location>
</feature>
<dbReference type="PROSITE" id="PS51257">
    <property type="entry name" value="PROKAR_LIPOPROTEIN"/>
    <property type="match status" value="1"/>
</dbReference>
<gene>
    <name evidence="2" type="ORF">E4K62_14340</name>
</gene>
<keyword evidence="1" id="KW-0732">Signal</keyword>
<organism evidence="2 3">
    <name type="scientific">Microbacterium wangchenii</name>
    <dbReference type="NCBI Taxonomy" id="2541726"/>
    <lineage>
        <taxon>Bacteria</taxon>
        <taxon>Bacillati</taxon>
        <taxon>Actinomycetota</taxon>
        <taxon>Actinomycetes</taxon>
        <taxon>Micrococcales</taxon>
        <taxon>Microbacteriaceae</taxon>
        <taxon>Microbacterium</taxon>
    </lineage>
</organism>
<reference evidence="2 3" key="1">
    <citation type="submission" date="2019-03" db="EMBL/GenBank/DDBJ databases">
        <authorList>
            <person name="Dong K."/>
        </authorList>
    </citation>
    <scope>NUCLEOTIDE SEQUENCE [LARGE SCALE GENOMIC DNA]</scope>
    <source>
        <strain evidence="3">dk512</strain>
    </source>
</reference>
<protein>
    <recommendedName>
        <fullName evidence="4">Septum formation-related domain-containing protein</fullName>
    </recommendedName>
</protein>
<evidence type="ECO:0000256" key="1">
    <source>
        <dbReference type="SAM" id="SignalP"/>
    </source>
</evidence>
<evidence type="ECO:0000313" key="2">
    <source>
        <dbReference type="EMBL" id="QBR89758.1"/>
    </source>
</evidence>
<dbReference type="RefSeq" id="WP_135068583.1">
    <property type="nucleotide sequence ID" value="NZ_CP038266.1"/>
</dbReference>
<feature type="chain" id="PRO_5046640642" description="Septum formation-related domain-containing protein" evidence="1">
    <location>
        <begin position="22"/>
        <end position="330"/>
    </location>
</feature>